<reference evidence="2" key="1">
    <citation type="submission" date="2015-06" db="EMBL/GenBank/DDBJ databases">
        <title>Expansion of signal transduction pathways in fungi by whole-genome duplication.</title>
        <authorList>
            <consortium name="DOE Joint Genome Institute"/>
            <person name="Corrochano L.M."/>
            <person name="Kuo A."/>
            <person name="Marcet-Houben M."/>
            <person name="Polaino S."/>
            <person name="Salamov A."/>
            <person name="Villalobos J.M."/>
            <person name="Alvarez M.I."/>
            <person name="Avalos J."/>
            <person name="Benito E.P."/>
            <person name="Benoit I."/>
            <person name="Burger G."/>
            <person name="Camino L.P."/>
            <person name="Canovas D."/>
            <person name="Cerda-Olmedo E."/>
            <person name="Cheng J.-F."/>
            <person name="Dominguez A."/>
            <person name="Elias M."/>
            <person name="Eslava A.P."/>
            <person name="Glaser F."/>
            <person name="Grimwood J."/>
            <person name="Gutierrez G."/>
            <person name="Heitman J."/>
            <person name="Henrissat B."/>
            <person name="Iturriaga E.A."/>
            <person name="Lang B.F."/>
            <person name="Lavin J.L."/>
            <person name="Lee S."/>
            <person name="Li W."/>
            <person name="Lindquist E."/>
            <person name="Lopez-Garcia S."/>
            <person name="Luque E.M."/>
            <person name="Marcos A.T."/>
            <person name="Martin J."/>
            <person name="McCluskey K."/>
            <person name="Medina H.R."/>
            <person name="Miralles-Duran A."/>
            <person name="Miyazaki A."/>
            <person name="Munoz-Torres E."/>
            <person name="Oguiza J.A."/>
            <person name="Ohm R."/>
            <person name="Olmedo M."/>
            <person name="Orejas M."/>
            <person name="Ortiz-Castellanos L."/>
            <person name="Pisabarro A.G."/>
            <person name="Rodriguez-Romero J."/>
            <person name="Ruiz-Herrera J."/>
            <person name="Ruiz-Vazquez R."/>
            <person name="Sanz C."/>
            <person name="Schackwitz W."/>
            <person name="Schmutz J."/>
            <person name="Shahriari M."/>
            <person name="Shelest E."/>
            <person name="Silva-Franco F."/>
            <person name="Soanes D."/>
            <person name="Syed K."/>
            <person name="Tagua V.G."/>
            <person name="Talbot N.J."/>
            <person name="Thon M."/>
            <person name="De vries R.P."/>
            <person name="Wiebenga A."/>
            <person name="Yadav J.S."/>
            <person name="Braun E.L."/>
            <person name="Baker S."/>
            <person name="Garre V."/>
            <person name="Horwitz B."/>
            <person name="Torres-Martinez S."/>
            <person name="Idnurm A."/>
            <person name="Herrera-Estrella A."/>
            <person name="Gabaldon T."/>
            <person name="Grigoriev I.V."/>
        </authorList>
    </citation>
    <scope>NUCLEOTIDE SEQUENCE [LARGE SCALE GENOMIC DNA]</scope>
    <source>
        <strain evidence="2">NRRL 1555(-)</strain>
    </source>
</reference>
<dbReference type="InParanoid" id="A0A162UVX2"/>
<proteinExistence type="predicted"/>
<sequence>MGYKASLKQLDGCCKVIISRGLQYKNYLAYESQGISMLYECLIRSVMRTRSVVVEIRMHLHMVYNYHIQSFLLDFGLMGEIDVSLLETEAEVFTPKLVSTKPTRGYGPLSVQWELLSRGANEIPPPIWPTPCIGSGWTWLGSNAVHRRRTSPKPSIEAFSSLACEAVECSSATLASILDLRLGDERRTDKFGERSSKSYGVCCCDILFQATQPVRETYVWGGPNLTIKVGPEFGRRPS</sequence>
<evidence type="ECO:0000313" key="1">
    <source>
        <dbReference type="EMBL" id="OAD78333.1"/>
    </source>
</evidence>
<organism evidence="1 2">
    <name type="scientific">Phycomyces blakesleeanus (strain ATCC 8743b / DSM 1359 / FGSC 10004 / NBRC 33097 / NRRL 1555)</name>
    <dbReference type="NCBI Taxonomy" id="763407"/>
    <lineage>
        <taxon>Eukaryota</taxon>
        <taxon>Fungi</taxon>
        <taxon>Fungi incertae sedis</taxon>
        <taxon>Mucoromycota</taxon>
        <taxon>Mucoromycotina</taxon>
        <taxon>Mucoromycetes</taxon>
        <taxon>Mucorales</taxon>
        <taxon>Phycomycetaceae</taxon>
        <taxon>Phycomyces</taxon>
    </lineage>
</organism>
<protein>
    <submittedName>
        <fullName evidence="1">Uncharacterized protein</fullName>
    </submittedName>
</protein>
<dbReference type="GeneID" id="29003061"/>
<dbReference type="Proteomes" id="UP000077315">
    <property type="component" value="Unassembled WGS sequence"/>
</dbReference>
<gene>
    <name evidence="1" type="ORF">PHYBLDRAFT_69724</name>
</gene>
<keyword evidence="2" id="KW-1185">Reference proteome</keyword>
<dbReference type="RefSeq" id="XP_018296373.1">
    <property type="nucleotide sequence ID" value="XM_018442155.1"/>
</dbReference>
<evidence type="ECO:0000313" key="2">
    <source>
        <dbReference type="Proteomes" id="UP000077315"/>
    </source>
</evidence>
<name>A0A162UVX2_PHYB8</name>
<dbReference type="EMBL" id="KV440973">
    <property type="protein sequence ID" value="OAD78333.1"/>
    <property type="molecule type" value="Genomic_DNA"/>
</dbReference>
<dbReference type="AlphaFoldDB" id="A0A162UVX2"/>
<dbReference type="VEuPathDB" id="FungiDB:PHYBLDRAFT_69724"/>
<accession>A0A162UVX2</accession>